<dbReference type="PANTHER" id="PTHR33116:SF86">
    <property type="entry name" value="REVERSE TRANSCRIPTASE DOMAIN-CONTAINING PROTEIN"/>
    <property type="match status" value="1"/>
</dbReference>
<dbReference type="Proteomes" id="UP001633002">
    <property type="component" value="Unassembled WGS sequence"/>
</dbReference>
<dbReference type="PANTHER" id="PTHR33116">
    <property type="entry name" value="REVERSE TRANSCRIPTASE ZINC-BINDING DOMAIN-CONTAINING PROTEIN-RELATED-RELATED"/>
    <property type="match status" value="1"/>
</dbReference>
<dbReference type="Pfam" id="PF00078">
    <property type="entry name" value="RVT_1"/>
    <property type="match status" value="1"/>
</dbReference>
<reference evidence="3 4" key="1">
    <citation type="submission" date="2024-09" db="EMBL/GenBank/DDBJ databases">
        <title>Chromosome-scale assembly of Riccia sorocarpa.</title>
        <authorList>
            <person name="Paukszto L."/>
        </authorList>
    </citation>
    <scope>NUCLEOTIDE SEQUENCE [LARGE SCALE GENOMIC DNA]</scope>
    <source>
        <strain evidence="3">LP-2024</strain>
        <tissue evidence="3">Aerial parts of the thallus</tissue>
    </source>
</reference>
<dbReference type="EMBL" id="JBJQOH010000004">
    <property type="protein sequence ID" value="KAL3689702.1"/>
    <property type="molecule type" value="Genomic_DNA"/>
</dbReference>
<evidence type="ECO:0000313" key="4">
    <source>
        <dbReference type="Proteomes" id="UP001633002"/>
    </source>
</evidence>
<feature type="compositionally biased region" description="Polar residues" evidence="1">
    <location>
        <begin position="592"/>
        <end position="604"/>
    </location>
</feature>
<feature type="compositionally biased region" description="Basic and acidic residues" evidence="1">
    <location>
        <begin position="626"/>
        <end position="636"/>
    </location>
</feature>
<proteinExistence type="predicted"/>
<gene>
    <name evidence="3" type="ORF">R1sor_016011</name>
</gene>
<organism evidence="3 4">
    <name type="scientific">Riccia sorocarpa</name>
    <dbReference type="NCBI Taxonomy" id="122646"/>
    <lineage>
        <taxon>Eukaryota</taxon>
        <taxon>Viridiplantae</taxon>
        <taxon>Streptophyta</taxon>
        <taxon>Embryophyta</taxon>
        <taxon>Marchantiophyta</taxon>
        <taxon>Marchantiopsida</taxon>
        <taxon>Marchantiidae</taxon>
        <taxon>Marchantiales</taxon>
        <taxon>Ricciaceae</taxon>
        <taxon>Riccia</taxon>
    </lineage>
</organism>
<accession>A0ABD3HDU1</accession>
<protein>
    <recommendedName>
        <fullName evidence="2">Reverse transcriptase domain-containing protein</fullName>
    </recommendedName>
</protein>
<evidence type="ECO:0000313" key="3">
    <source>
        <dbReference type="EMBL" id="KAL3689702.1"/>
    </source>
</evidence>
<feature type="domain" description="Reverse transcriptase" evidence="2">
    <location>
        <begin position="21"/>
        <end position="126"/>
    </location>
</feature>
<name>A0ABD3HDU1_9MARC</name>
<dbReference type="AlphaFoldDB" id="A0ABD3HDU1"/>
<evidence type="ECO:0000259" key="2">
    <source>
        <dbReference type="Pfam" id="PF00078"/>
    </source>
</evidence>
<feature type="region of interest" description="Disordered" evidence="1">
    <location>
        <begin position="591"/>
        <end position="636"/>
    </location>
</feature>
<keyword evidence="4" id="KW-1185">Reference proteome</keyword>
<evidence type="ECO:0000256" key="1">
    <source>
        <dbReference type="SAM" id="MobiDB-lite"/>
    </source>
</evidence>
<sequence length="656" mass="74367">MGFCSKFIQLIQGLVENSESVIHINGAFTAEFQLERGVRQGCPIAPLLFALSTQPLMEMLKDVQVKGTVQGIQLGDSMQILEALFADDTGLLLKATENNWKGATEVIQKFEVISGAKLNVMKSLAIPIGFTEPPLWLKQTGCKIANAGEIWTYLGCPIGVKISEEQILQFMLDKMTNRLQHWTTRMLSWESRVVLTRHILMVLPTYVLMVVGLTKDGYNELTKVCRRFVWGAKTLNLRMVSQLMENALLDWTHIAKAIIEWKVLSTQCRQEEIGDTAQEVLLFGKRLRLFEAPTLNRMLDGWWDARPQLELKPEAKLPSSLRLALALKLITKEIRSDDGLARGLSLLKKIEIQTLGELNEERLGLVEDWDRRTGLQFPGGPSEGPVTRAVGLLRSVMLRRLDQDSGLSDPALWVWTKWNVRLEGWKHSTQDWRKLLGEMEYVTDAALNVTEEETTEHCFLGCNQVQTRWRHLHQNLALICLIRTPSPKLLEWLDGFLRDSNGLPHILLLVTHTRVIWKERCAMQYESRRETRPGHSIVSESMNLARELIRSKGNSKKIQRLEATVSYLELLHSILRNDDLRRQADTHRLCGTINSSRQQSIESPHTSDDTELSEESVGSASSIDEDPSRNSRDREHEALIATLDAVGDGLSNLGFT</sequence>
<dbReference type="InterPro" id="IPR000477">
    <property type="entry name" value="RT_dom"/>
</dbReference>
<comment type="caution">
    <text evidence="3">The sequence shown here is derived from an EMBL/GenBank/DDBJ whole genome shotgun (WGS) entry which is preliminary data.</text>
</comment>